<dbReference type="KEGG" id="mcos:GM418_13430"/>
<name>A0A6I6JUA4_9BACT</name>
<keyword evidence="2" id="KW-0732">Signal</keyword>
<dbReference type="AlphaFoldDB" id="A0A6I6JUA4"/>
<sequence>MKKKIIIAFFISIVTLGAFAQNPNSDKTPEERASFQTEWMTENLTLFEEQVPKIDSLNLVYAKKMEALKEIQGRFNQLREAKKIAGEKEDELKQILTKDQFKIYQDKKSELREKMKEMSEENR</sequence>
<gene>
    <name evidence="3" type="ORF">GM418_13430</name>
</gene>
<dbReference type="EMBL" id="CP046401">
    <property type="protein sequence ID" value="QGY44628.1"/>
    <property type="molecule type" value="Genomic_DNA"/>
</dbReference>
<organism evidence="3 4">
    <name type="scientific">Maribellus comscasis</name>
    <dbReference type="NCBI Taxonomy" id="2681766"/>
    <lineage>
        <taxon>Bacteria</taxon>
        <taxon>Pseudomonadati</taxon>
        <taxon>Bacteroidota</taxon>
        <taxon>Bacteroidia</taxon>
        <taxon>Marinilabiliales</taxon>
        <taxon>Prolixibacteraceae</taxon>
        <taxon>Maribellus</taxon>
    </lineage>
</organism>
<evidence type="ECO:0000313" key="3">
    <source>
        <dbReference type="EMBL" id="QGY44628.1"/>
    </source>
</evidence>
<proteinExistence type="predicted"/>
<evidence type="ECO:0008006" key="5">
    <source>
        <dbReference type="Google" id="ProtNLM"/>
    </source>
</evidence>
<evidence type="ECO:0000256" key="2">
    <source>
        <dbReference type="SAM" id="SignalP"/>
    </source>
</evidence>
<dbReference type="RefSeq" id="WP_158867118.1">
    <property type="nucleotide sequence ID" value="NZ_CP046401.1"/>
</dbReference>
<evidence type="ECO:0000256" key="1">
    <source>
        <dbReference type="SAM" id="Coils"/>
    </source>
</evidence>
<dbReference type="Proteomes" id="UP000428260">
    <property type="component" value="Chromosome"/>
</dbReference>
<accession>A0A6I6JUA4</accession>
<keyword evidence="1" id="KW-0175">Coiled coil</keyword>
<evidence type="ECO:0000313" key="4">
    <source>
        <dbReference type="Proteomes" id="UP000428260"/>
    </source>
</evidence>
<feature type="signal peptide" evidence="2">
    <location>
        <begin position="1"/>
        <end position="20"/>
    </location>
</feature>
<feature type="coiled-coil region" evidence="1">
    <location>
        <begin position="61"/>
        <end position="121"/>
    </location>
</feature>
<protein>
    <recommendedName>
        <fullName evidence="5">DUF4890 domain-containing protein</fullName>
    </recommendedName>
</protein>
<feature type="chain" id="PRO_5026271169" description="DUF4890 domain-containing protein" evidence="2">
    <location>
        <begin position="21"/>
        <end position="123"/>
    </location>
</feature>
<reference evidence="3 4" key="1">
    <citation type="submission" date="2019-11" db="EMBL/GenBank/DDBJ databases">
        <authorList>
            <person name="Zheng R.K."/>
            <person name="Sun C.M."/>
        </authorList>
    </citation>
    <scope>NUCLEOTIDE SEQUENCE [LARGE SCALE GENOMIC DNA]</scope>
    <source>
        <strain evidence="3 4">WC007</strain>
    </source>
</reference>
<keyword evidence="4" id="KW-1185">Reference proteome</keyword>